<reference evidence="1 2" key="1">
    <citation type="submission" date="2020-01" db="EMBL/GenBank/DDBJ databases">
        <title>Identification and distribution of gene clusters putatively required for synthesis of sphingolipid metabolism inhibitors in phylogenetically diverse species of the filamentous fungus Fusarium.</title>
        <authorList>
            <person name="Kim H.-S."/>
            <person name="Busman M."/>
            <person name="Brown D.W."/>
            <person name="Divon H."/>
            <person name="Uhlig S."/>
            <person name="Proctor R.H."/>
        </authorList>
    </citation>
    <scope>NUCLEOTIDE SEQUENCE [LARGE SCALE GENOMIC DNA]</scope>
    <source>
        <strain evidence="1 2">NRRL 20459</strain>
    </source>
</reference>
<proteinExistence type="predicted"/>
<evidence type="ECO:0000313" key="1">
    <source>
        <dbReference type="EMBL" id="KAF4471622.1"/>
    </source>
</evidence>
<accession>A0A8H4LPL3</accession>
<name>A0A8H4LPL3_9HYPO</name>
<protein>
    <submittedName>
        <fullName evidence="1">Uncharacterized protein</fullName>
    </submittedName>
</protein>
<gene>
    <name evidence="1" type="ORF">FALBO_1464</name>
</gene>
<dbReference type="EMBL" id="JAADYS010000181">
    <property type="protein sequence ID" value="KAF4471622.1"/>
    <property type="molecule type" value="Genomic_DNA"/>
</dbReference>
<keyword evidence="2" id="KW-1185">Reference proteome</keyword>
<comment type="caution">
    <text evidence="1">The sequence shown here is derived from an EMBL/GenBank/DDBJ whole genome shotgun (WGS) entry which is preliminary data.</text>
</comment>
<sequence length="203" mass="21867">MGWEPQVFQRDACPSIPCGRLRSLGGGIENFCPPVKLPVNGRVDSCPVAQRRHGCGLSCRSGHGNGRKPRGLCGEGRPGHDPDVKEADGPGFEGREAQNAGSCAIMGTWRRMFRPPRVSRQLLGYLACQPSQKGCLSPPLVFLIELEYGGGGYSAIQKASIARVGEAAQEMNTALPIVAQLSHQQIPGQWKIWTQASYSVSQL</sequence>
<dbReference type="AlphaFoldDB" id="A0A8H4LPL3"/>
<evidence type="ECO:0000313" key="2">
    <source>
        <dbReference type="Proteomes" id="UP000554235"/>
    </source>
</evidence>
<dbReference type="Proteomes" id="UP000554235">
    <property type="component" value="Unassembled WGS sequence"/>
</dbReference>
<organism evidence="1 2">
    <name type="scientific">Fusarium albosuccineum</name>
    <dbReference type="NCBI Taxonomy" id="1237068"/>
    <lineage>
        <taxon>Eukaryota</taxon>
        <taxon>Fungi</taxon>
        <taxon>Dikarya</taxon>
        <taxon>Ascomycota</taxon>
        <taxon>Pezizomycotina</taxon>
        <taxon>Sordariomycetes</taxon>
        <taxon>Hypocreomycetidae</taxon>
        <taxon>Hypocreales</taxon>
        <taxon>Nectriaceae</taxon>
        <taxon>Fusarium</taxon>
        <taxon>Fusarium decemcellulare species complex</taxon>
    </lineage>
</organism>